<dbReference type="Proteomes" id="UP000319148">
    <property type="component" value="Unassembled WGS sequence"/>
</dbReference>
<evidence type="ECO:0000256" key="2">
    <source>
        <dbReference type="ARBA" id="ARBA00023125"/>
    </source>
</evidence>
<evidence type="ECO:0000259" key="4">
    <source>
        <dbReference type="PROSITE" id="PS50949"/>
    </source>
</evidence>
<evidence type="ECO:0000256" key="1">
    <source>
        <dbReference type="ARBA" id="ARBA00023015"/>
    </source>
</evidence>
<keyword evidence="3" id="KW-0804">Transcription</keyword>
<sequence length="226" mass="25995">MKQTSRAEQQKERDLAKLRAYVDQARREDKRRLPPEVQLVEELGISRAKLRGLLKILENEGLIWRHVGKGTFIGERSLTTELTSMPETLTPPEAFEARLVIEPQIAALAARRATPVQIEEMRHCLSQMQNLDDFDQWAVWDERLHRLVAKAAGNKLLLAVYDTIRECAPSGMHKIINRVFSSSTRQESNHEHARFIDAIANHDPENAEKYIREHLQAVRQAMFGDL</sequence>
<dbReference type="Gene3D" id="1.10.10.10">
    <property type="entry name" value="Winged helix-like DNA-binding domain superfamily/Winged helix DNA-binding domain"/>
    <property type="match status" value="1"/>
</dbReference>
<name>A0A501PJD3_9PROT</name>
<dbReference type="InterPro" id="IPR011711">
    <property type="entry name" value="GntR_C"/>
</dbReference>
<dbReference type="PRINTS" id="PR00035">
    <property type="entry name" value="HTHGNTR"/>
</dbReference>
<dbReference type="EMBL" id="VFIY01000008">
    <property type="protein sequence ID" value="TPD60132.1"/>
    <property type="molecule type" value="Genomic_DNA"/>
</dbReference>
<dbReference type="GO" id="GO:0003700">
    <property type="term" value="F:DNA-binding transcription factor activity"/>
    <property type="evidence" value="ECO:0007669"/>
    <property type="project" value="InterPro"/>
</dbReference>
<gene>
    <name evidence="5" type="ORF">FIV46_08740</name>
</gene>
<dbReference type="SMART" id="SM00895">
    <property type="entry name" value="FCD"/>
    <property type="match status" value="1"/>
</dbReference>
<dbReference type="GO" id="GO:0003677">
    <property type="term" value="F:DNA binding"/>
    <property type="evidence" value="ECO:0007669"/>
    <property type="project" value="UniProtKB-KW"/>
</dbReference>
<protein>
    <submittedName>
        <fullName evidence="5">FadR family transcriptional regulator</fullName>
    </submittedName>
</protein>
<comment type="caution">
    <text evidence="5">The sequence shown here is derived from an EMBL/GenBank/DDBJ whole genome shotgun (WGS) entry which is preliminary data.</text>
</comment>
<dbReference type="PANTHER" id="PTHR43537">
    <property type="entry name" value="TRANSCRIPTIONAL REGULATOR, GNTR FAMILY"/>
    <property type="match status" value="1"/>
</dbReference>
<dbReference type="SUPFAM" id="SSF48008">
    <property type="entry name" value="GntR ligand-binding domain-like"/>
    <property type="match status" value="1"/>
</dbReference>
<dbReference type="OrthoDB" id="9809707at2"/>
<reference evidence="6" key="1">
    <citation type="submission" date="2019-06" db="EMBL/GenBank/DDBJ databases">
        <title>The complete genome of Emcibacter congregatus ZYLT.</title>
        <authorList>
            <person name="Zhao Z."/>
        </authorList>
    </citation>
    <scope>NUCLEOTIDE SEQUENCE [LARGE SCALE GENOMIC DNA]</scope>
    <source>
        <strain evidence="6">MCCC 1A06723</strain>
    </source>
</reference>
<dbReference type="InterPro" id="IPR036388">
    <property type="entry name" value="WH-like_DNA-bd_sf"/>
</dbReference>
<dbReference type="RefSeq" id="WP_139940542.1">
    <property type="nucleotide sequence ID" value="NZ_JBHSYP010000027.1"/>
</dbReference>
<dbReference type="PROSITE" id="PS50949">
    <property type="entry name" value="HTH_GNTR"/>
    <property type="match status" value="1"/>
</dbReference>
<keyword evidence="6" id="KW-1185">Reference proteome</keyword>
<dbReference type="SUPFAM" id="SSF46785">
    <property type="entry name" value="Winged helix' DNA-binding domain"/>
    <property type="match status" value="1"/>
</dbReference>
<feature type="domain" description="HTH gntR-type" evidence="4">
    <location>
        <begin position="8"/>
        <end position="76"/>
    </location>
</feature>
<keyword evidence="2" id="KW-0238">DNA-binding</keyword>
<dbReference type="InterPro" id="IPR000524">
    <property type="entry name" value="Tscrpt_reg_HTH_GntR"/>
</dbReference>
<dbReference type="Pfam" id="PF00392">
    <property type="entry name" value="GntR"/>
    <property type="match status" value="1"/>
</dbReference>
<dbReference type="PANTHER" id="PTHR43537:SF5">
    <property type="entry name" value="UXU OPERON TRANSCRIPTIONAL REGULATOR"/>
    <property type="match status" value="1"/>
</dbReference>
<dbReference type="AlphaFoldDB" id="A0A501PJD3"/>
<dbReference type="InterPro" id="IPR036390">
    <property type="entry name" value="WH_DNA-bd_sf"/>
</dbReference>
<keyword evidence="1" id="KW-0805">Transcription regulation</keyword>
<evidence type="ECO:0000313" key="6">
    <source>
        <dbReference type="Proteomes" id="UP000319148"/>
    </source>
</evidence>
<organism evidence="5 6">
    <name type="scientific">Emcibacter nanhaiensis</name>
    <dbReference type="NCBI Taxonomy" id="1505037"/>
    <lineage>
        <taxon>Bacteria</taxon>
        <taxon>Pseudomonadati</taxon>
        <taxon>Pseudomonadota</taxon>
        <taxon>Alphaproteobacteria</taxon>
        <taxon>Emcibacterales</taxon>
        <taxon>Emcibacteraceae</taxon>
        <taxon>Emcibacter</taxon>
    </lineage>
</organism>
<dbReference type="Pfam" id="PF07729">
    <property type="entry name" value="FCD"/>
    <property type="match status" value="1"/>
</dbReference>
<evidence type="ECO:0000313" key="5">
    <source>
        <dbReference type="EMBL" id="TPD60132.1"/>
    </source>
</evidence>
<evidence type="ECO:0000256" key="3">
    <source>
        <dbReference type="ARBA" id="ARBA00023163"/>
    </source>
</evidence>
<proteinExistence type="predicted"/>
<accession>A0A501PJD3</accession>
<dbReference type="Gene3D" id="1.20.120.530">
    <property type="entry name" value="GntR ligand-binding domain-like"/>
    <property type="match status" value="1"/>
</dbReference>
<dbReference type="InterPro" id="IPR008920">
    <property type="entry name" value="TF_FadR/GntR_C"/>
</dbReference>